<accession>V6LS23</accession>
<dbReference type="InterPro" id="IPR029004">
    <property type="entry name" value="Ribosomal_eL28/Mak16"/>
</dbReference>
<evidence type="ECO:0000313" key="8">
    <source>
        <dbReference type="EMBL" id="KAH0577551.1"/>
    </source>
</evidence>
<evidence type="ECO:0000259" key="6">
    <source>
        <dbReference type="Pfam" id="PF01778"/>
    </source>
</evidence>
<evidence type="ECO:0000256" key="5">
    <source>
        <dbReference type="SAM" id="Coils"/>
    </source>
</evidence>
<reference evidence="7 8" key="1">
    <citation type="journal article" date="2014" name="PLoS Genet.">
        <title>The Genome of Spironucleus salmonicida Highlights a Fish Pathogen Adapted to Fluctuating Environments.</title>
        <authorList>
            <person name="Xu F."/>
            <person name="Jerlstrom-Hultqvist J."/>
            <person name="Einarsson E."/>
            <person name="Astvaldsson A."/>
            <person name="Svard S.G."/>
            <person name="Andersson J.O."/>
        </authorList>
    </citation>
    <scope>NUCLEOTIDE SEQUENCE</scope>
    <source>
        <strain evidence="8">ATCC 50377</strain>
    </source>
</reference>
<dbReference type="PANTHER" id="PTHR23405:SF4">
    <property type="entry name" value="PROTEIN MAK16 HOMOLOG"/>
    <property type="match status" value="1"/>
</dbReference>
<dbReference type="InterPro" id="IPR006958">
    <property type="entry name" value="Mak16"/>
</dbReference>
<dbReference type="Pfam" id="PF04874">
    <property type="entry name" value="Mak16"/>
    <property type="match status" value="1"/>
</dbReference>
<keyword evidence="9" id="KW-1185">Reference proteome</keyword>
<keyword evidence="5" id="KW-0175">Coiled coil</keyword>
<evidence type="ECO:0000256" key="1">
    <source>
        <dbReference type="ARBA" id="ARBA00004123"/>
    </source>
</evidence>
<dbReference type="GO" id="GO:0000470">
    <property type="term" value="P:maturation of LSU-rRNA"/>
    <property type="evidence" value="ECO:0007669"/>
    <property type="project" value="TreeGrafter"/>
</dbReference>
<comment type="subcellular location">
    <subcellularLocation>
        <location evidence="1">Nucleus</location>
    </subcellularLocation>
</comment>
<dbReference type="VEuPathDB" id="GiardiaDB:SS50377_20905"/>
<sequence length="215" mass="25530">MLYDSKDSLIWSCIGKGGCAHALKTDHKKTYCKSEYNVSGLCDQQYCPLANAQYATLKEEDDRLYLLVKVIERQHLPATQWERIELPLNYEDALYTIRQKLQYWDTDLVKKCILRLTKFNEEFSRRKSLGMKIKSRTVSTRMKQERRERIRQAKALKAAHIERTVEKELMKQLQLGKYDGIFDVARFRHSQEDMEDMLDEHEAEYEVVNIKENQI</sequence>
<dbReference type="Proteomes" id="UP000018208">
    <property type="component" value="Unassembled WGS sequence"/>
</dbReference>
<evidence type="ECO:0000256" key="2">
    <source>
        <dbReference type="ARBA" id="ARBA00005514"/>
    </source>
</evidence>
<dbReference type="GO" id="GO:0005730">
    <property type="term" value="C:nucleolus"/>
    <property type="evidence" value="ECO:0007669"/>
    <property type="project" value="UniProtKB-UniRule"/>
</dbReference>
<dbReference type="OrthoDB" id="10251342at2759"/>
<dbReference type="PIRSF" id="PIRSF003352">
    <property type="entry name" value="MAK16"/>
    <property type="match status" value="1"/>
</dbReference>
<feature type="domain" description="Ribosomal eL28/Mak16" evidence="6">
    <location>
        <begin position="9"/>
        <end position="120"/>
    </location>
</feature>
<name>V6LS23_9EUKA</name>
<evidence type="ECO:0000256" key="3">
    <source>
        <dbReference type="ARBA" id="ARBA00023242"/>
    </source>
</evidence>
<dbReference type="EMBL" id="KI546135">
    <property type="protein sequence ID" value="EST43579.1"/>
    <property type="molecule type" value="Genomic_DNA"/>
</dbReference>
<evidence type="ECO:0000313" key="9">
    <source>
        <dbReference type="Proteomes" id="UP000018208"/>
    </source>
</evidence>
<dbReference type="Pfam" id="PF01778">
    <property type="entry name" value="Ribosomal_L28e"/>
    <property type="match status" value="1"/>
</dbReference>
<reference evidence="8" key="2">
    <citation type="submission" date="2020-12" db="EMBL/GenBank/DDBJ databases">
        <title>New Spironucleus salmonicida genome in near-complete chromosomes.</title>
        <authorList>
            <person name="Xu F."/>
            <person name="Kurt Z."/>
            <person name="Jimenez-Gonzalez A."/>
            <person name="Astvaldsson A."/>
            <person name="Andersson J.O."/>
            <person name="Svard S.G."/>
        </authorList>
    </citation>
    <scope>NUCLEOTIDE SEQUENCE</scope>
    <source>
        <strain evidence="8">ATCC 50377</strain>
    </source>
</reference>
<dbReference type="PANTHER" id="PTHR23405">
    <property type="entry name" value="MAINTENANCE OF KILLER 16 MAK16 PROTEIN-RELATED"/>
    <property type="match status" value="1"/>
</dbReference>
<evidence type="ECO:0000313" key="7">
    <source>
        <dbReference type="EMBL" id="EST43579.1"/>
    </source>
</evidence>
<keyword evidence="3 4" id="KW-0539">Nucleus</keyword>
<protein>
    <recommendedName>
        <fullName evidence="4">Protein MAK16 homolog</fullName>
    </recommendedName>
</protein>
<dbReference type="AlphaFoldDB" id="V6LS23"/>
<evidence type="ECO:0000256" key="4">
    <source>
        <dbReference type="PIRNR" id="PIRNR003352"/>
    </source>
</evidence>
<gene>
    <name evidence="7" type="ORF">SS50377_16620</name>
    <name evidence="8" type="ORF">SS50377_20905</name>
</gene>
<dbReference type="GO" id="GO:0000460">
    <property type="term" value="P:maturation of 5.8S rRNA"/>
    <property type="evidence" value="ECO:0007669"/>
    <property type="project" value="TreeGrafter"/>
</dbReference>
<dbReference type="EMBL" id="AUWU02000001">
    <property type="protein sequence ID" value="KAH0577551.1"/>
    <property type="molecule type" value="Genomic_DNA"/>
</dbReference>
<proteinExistence type="inferred from homology"/>
<organism evidence="7">
    <name type="scientific">Spironucleus salmonicida</name>
    <dbReference type="NCBI Taxonomy" id="348837"/>
    <lineage>
        <taxon>Eukaryota</taxon>
        <taxon>Metamonada</taxon>
        <taxon>Diplomonadida</taxon>
        <taxon>Hexamitidae</taxon>
        <taxon>Hexamitinae</taxon>
        <taxon>Spironucleus</taxon>
    </lineage>
</organism>
<dbReference type="Gene3D" id="3.30.390.110">
    <property type="match status" value="1"/>
</dbReference>
<comment type="similarity">
    <text evidence="2 4">Belongs to the MAK16 family.</text>
</comment>
<feature type="coiled-coil region" evidence="5">
    <location>
        <begin position="184"/>
        <end position="211"/>
    </location>
</feature>
<dbReference type="GO" id="GO:0030687">
    <property type="term" value="C:preribosome, large subunit precursor"/>
    <property type="evidence" value="ECO:0007669"/>
    <property type="project" value="TreeGrafter"/>
</dbReference>